<dbReference type="OrthoDB" id="303947at2759"/>
<dbReference type="eggNOG" id="ENOG502SNJ6">
    <property type="taxonomic scope" value="Eukaryota"/>
</dbReference>
<dbReference type="EMBL" id="GG662864">
    <property type="protein sequence ID" value="EAR86083.2"/>
    <property type="molecule type" value="Genomic_DNA"/>
</dbReference>
<dbReference type="InParanoid" id="I7LTS8"/>
<feature type="region of interest" description="Disordered" evidence="1">
    <location>
        <begin position="298"/>
        <end position="326"/>
    </location>
</feature>
<dbReference type="KEGG" id="tet:TTHERM_00548300"/>
<feature type="compositionally biased region" description="Basic and acidic residues" evidence="1">
    <location>
        <begin position="107"/>
        <end position="130"/>
    </location>
</feature>
<dbReference type="AlphaFoldDB" id="I7LTS8"/>
<dbReference type="Proteomes" id="UP000009168">
    <property type="component" value="Unassembled WGS sequence"/>
</dbReference>
<reference evidence="3" key="1">
    <citation type="journal article" date="2006" name="PLoS Biol.">
        <title>Macronuclear genome sequence of the ciliate Tetrahymena thermophila, a model eukaryote.</title>
        <authorList>
            <person name="Eisen J.A."/>
            <person name="Coyne R.S."/>
            <person name="Wu M."/>
            <person name="Wu D."/>
            <person name="Thiagarajan M."/>
            <person name="Wortman J.R."/>
            <person name="Badger J.H."/>
            <person name="Ren Q."/>
            <person name="Amedeo P."/>
            <person name="Jones K.M."/>
            <person name="Tallon L.J."/>
            <person name="Delcher A.L."/>
            <person name="Salzberg S.L."/>
            <person name="Silva J.C."/>
            <person name="Haas B.J."/>
            <person name="Majoros W.H."/>
            <person name="Farzad M."/>
            <person name="Carlton J.M."/>
            <person name="Smith R.K. Jr."/>
            <person name="Garg J."/>
            <person name="Pearlman R.E."/>
            <person name="Karrer K.M."/>
            <person name="Sun L."/>
            <person name="Manning G."/>
            <person name="Elde N.C."/>
            <person name="Turkewitz A.P."/>
            <person name="Asai D.J."/>
            <person name="Wilkes D.E."/>
            <person name="Wang Y."/>
            <person name="Cai H."/>
            <person name="Collins K."/>
            <person name="Stewart B.A."/>
            <person name="Lee S.R."/>
            <person name="Wilamowska K."/>
            <person name="Weinberg Z."/>
            <person name="Ruzzo W.L."/>
            <person name="Wloga D."/>
            <person name="Gaertig J."/>
            <person name="Frankel J."/>
            <person name="Tsao C.-C."/>
            <person name="Gorovsky M.A."/>
            <person name="Keeling P.J."/>
            <person name="Waller R.F."/>
            <person name="Patron N.J."/>
            <person name="Cherry J.M."/>
            <person name="Stover N.A."/>
            <person name="Krieger C.J."/>
            <person name="del Toro C."/>
            <person name="Ryder H.F."/>
            <person name="Williamson S.C."/>
            <person name="Barbeau R.A."/>
            <person name="Hamilton E.P."/>
            <person name="Orias E."/>
        </authorList>
    </citation>
    <scope>NUCLEOTIDE SEQUENCE [LARGE SCALE GENOMIC DNA]</scope>
    <source>
        <strain evidence="3">SB210</strain>
    </source>
</reference>
<dbReference type="RefSeq" id="XP_976678.2">
    <property type="nucleotide sequence ID" value="XM_971585.2"/>
</dbReference>
<evidence type="ECO:0000313" key="3">
    <source>
        <dbReference type="Proteomes" id="UP000009168"/>
    </source>
</evidence>
<accession>I7LTS8</accession>
<feature type="region of interest" description="Disordered" evidence="1">
    <location>
        <begin position="84"/>
        <end position="152"/>
    </location>
</feature>
<feature type="compositionally biased region" description="Basic and acidic residues" evidence="1">
    <location>
        <begin position="139"/>
        <end position="152"/>
    </location>
</feature>
<feature type="region of interest" description="Disordered" evidence="1">
    <location>
        <begin position="1"/>
        <end position="48"/>
    </location>
</feature>
<evidence type="ECO:0000313" key="2">
    <source>
        <dbReference type="EMBL" id="EAR86083.2"/>
    </source>
</evidence>
<protein>
    <submittedName>
        <fullName evidence="2">Uncharacterized protein</fullName>
    </submittedName>
</protein>
<dbReference type="GeneID" id="7822813"/>
<feature type="compositionally biased region" description="Low complexity" evidence="1">
    <location>
        <begin position="238"/>
        <end position="248"/>
    </location>
</feature>
<evidence type="ECO:0000256" key="1">
    <source>
        <dbReference type="SAM" id="MobiDB-lite"/>
    </source>
</evidence>
<sequence length="512" mass="59281">MNFKKQQKDQLIFSSEDSLNSNNSFASSVEDNDQEDFNNNFMNLKDQMDHFFSQNPQLQDAIKFEPFKEPNSDEEDQNLNQGIDQQQNHHKPTGFDPYGNLKKSPKKDKQSSLIEHRNLEEVDRKKKIALDSDNNSESESPKKNREVKFNLENQKKEKSKLWTSMTKDIIRMGQFGCKTPTLETVNHRLNIFKSKIEKIDYLEYLQKEMTQTAGGLLSQQQAGQTANGQNLQYSTNQNAAASSQTNNNGDQADEDGNLANKQSEQEEDDENIGRDSEGNIIYFSFKKRMQMELRQKVEKSRKIQEEEQRLKSSEIKQRSGDRRVNLTGRGVSDALKLIKQQQLIEKKKRANSEDEFRNKRKSFTGLKSEKSMENEEKKLQFADKDQNLNFQTRIGIALYQTYQQCAGDKESFKKTANFILKDYNKTKASFFKKKPFPPQTTKFTNEETKSLNVYLPDFSSNLYAPNKNNLFANIDAFELPPGTPEGDFIQIVDKILDGAVLRFWKESQNQQD</sequence>
<name>I7LTS8_TETTS</name>
<feature type="region of interest" description="Disordered" evidence="1">
    <location>
        <begin position="238"/>
        <end position="277"/>
    </location>
</feature>
<keyword evidence="3" id="KW-1185">Reference proteome</keyword>
<organism evidence="2 3">
    <name type="scientific">Tetrahymena thermophila (strain SB210)</name>
    <dbReference type="NCBI Taxonomy" id="312017"/>
    <lineage>
        <taxon>Eukaryota</taxon>
        <taxon>Sar</taxon>
        <taxon>Alveolata</taxon>
        <taxon>Ciliophora</taxon>
        <taxon>Intramacronucleata</taxon>
        <taxon>Oligohymenophorea</taxon>
        <taxon>Hymenostomatida</taxon>
        <taxon>Tetrahymenina</taxon>
        <taxon>Tetrahymenidae</taxon>
        <taxon>Tetrahymena</taxon>
    </lineage>
</organism>
<proteinExistence type="predicted"/>
<feature type="region of interest" description="Disordered" evidence="1">
    <location>
        <begin position="346"/>
        <end position="371"/>
    </location>
</feature>
<gene>
    <name evidence="2" type="ORF">TTHERM_00548300</name>
</gene>
<feature type="compositionally biased region" description="Polar residues" evidence="1">
    <location>
        <begin position="12"/>
        <end position="29"/>
    </location>
</feature>
<feature type="compositionally biased region" description="Basic and acidic residues" evidence="1">
    <location>
        <begin position="298"/>
        <end position="324"/>
    </location>
</feature>